<evidence type="ECO:0000256" key="2">
    <source>
        <dbReference type="SAM" id="SignalP"/>
    </source>
</evidence>
<keyword evidence="1" id="KW-1133">Transmembrane helix</keyword>
<evidence type="ECO:0000313" key="4">
    <source>
        <dbReference type="Proteomes" id="UP001642540"/>
    </source>
</evidence>
<keyword evidence="1" id="KW-0812">Transmembrane</keyword>
<evidence type="ECO:0000313" key="3">
    <source>
        <dbReference type="EMBL" id="CAL8149553.1"/>
    </source>
</evidence>
<sequence>MSQILLLSIYIFLPLKSVASFIPETLNLSPQLELFRDCSVQLVLNHAVLHQERFNFSKSHNIAPLSFPIVLFSVKYKPLSFIDILTGGKVDTNCDKAAMTLLPNQGPKFRRIPEQRHKCFVQVYVDPFPCHHWTTNDFDYERPTGISDLVMDRRLSSQWPPSSIGNRMMIHVTKVSEASKNNAELLHTVGRIWAPRNNIISTKLLFLISYSGAHKQFIVNETSILTCKDYTTTIQTIEKKCVNPDFIAAYTCKTLQALHLSSNVLANRIVYTEKTIQSRSELDTAVYQSVHCQNLIWLALLPIKSYSPKSKTGSTYVTELRSKEGEETLNAKAVLFGILFPNATILGFKYDEYLFSVGYAFWKQPSIHPHDRQFPVMDTISYSSDLKSVHFITCAPPQNSGWLSLAHLFSSFTYPVWILLILASVLTGVFAWANHEIRCKLYLSQRDDRSTGVWLAVDHVVFVWRILVQQSYYRSPMYWCICSVWLLMATVLTIEYLGGNISNISAPIETRNIESFEELFNSNFTIYSPVNNNERMSITSKFFKDAGNLGHLFYNTFSGVFEATNDWDHDSIFSKLLRKNGIRYNYSDEFIQKILNEKEATFSWKTVDDIESSVSEDKIVGMISKCRMEAYVDTYENIQRLKLRLVKEFPHHIIAMSKQPFDEMYENWEVRHVPIPVNILLRRSHSLFQSGLVHWWNSWAFRVNSWNVTVGAARGTEFQAVSLQGNIQALFYLYLGMIGIATIMFSIEIGKILCAFLKSNGPSCFKVAKNLVRARLLLIQMNYFNRTVTLNS</sequence>
<feature type="signal peptide" evidence="2">
    <location>
        <begin position="1"/>
        <end position="19"/>
    </location>
</feature>
<accession>A0ABP1SAL0</accession>
<feature type="transmembrane region" description="Helical" evidence="1">
    <location>
        <begin position="414"/>
        <end position="433"/>
    </location>
</feature>
<keyword evidence="1" id="KW-0472">Membrane</keyword>
<feature type="transmembrane region" description="Helical" evidence="1">
    <location>
        <begin position="476"/>
        <end position="497"/>
    </location>
</feature>
<feature type="transmembrane region" description="Helical" evidence="1">
    <location>
        <begin position="729"/>
        <end position="747"/>
    </location>
</feature>
<organism evidence="3 4">
    <name type="scientific">Orchesella dallaii</name>
    <dbReference type="NCBI Taxonomy" id="48710"/>
    <lineage>
        <taxon>Eukaryota</taxon>
        <taxon>Metazoa</taxon>
        <taxon>Ecdysozoa</taxon>
        <taxon>Arthropoda</taxon>
        <taxon>Hexapoda</taxon>
        <taxon>Collembola</taxon>
        <taxon>Entomobryomorpha</taxon>
        <taxon>Entomobryoidea</taxon>
        <taxon>Orchesellidae</taxon>
        <taxon>Orchesellinae</taxon>
        <taxon>Orchesella</taxon>
    </lineage>
</organism>
<name>A0ABP1SAL0_9HEXA</name>
<reference evidence="3 4" key="1">
    <citation type="submission" date="2024-08" db="EMBL/GenBank/DDBJ databases">
        <authorList>
            <person name="Cucini C."/>
            <person name="Frati F."/>
        </authorList>
    </citation>
    <scope>NUCLEOTIDE SEQUENCE [LARGE SCALE GENOMIC DNA]</scope>
</reference>
<dbReference type="Gene3D" id="1.10.287.70">
    <property type="match status" value="1"/>
</dbReference>
<dbReference type="Proteomes" id="UP001642540">
    <property type="component" value="Unassembled WGS sequence"/>
</dbReference>
<keyword evidence="2" id="KW-0732">Signal</keyword>
<protein>
    <submittedName>
        <fullName evidence="3">Uncharacterized protein</fullName>
    </submittedName>
</protein>
<proteinExistence type="predicted"/>
<keyword evidence="4" id="KW-1185">Reference proteome</keyword>
<feature type="chain" id="PRO_5046452571" evidence="2">
    <location>
        <begin position="20"/>
        <end position="792"/>
    </location>
</feature>
<comment type="caution">
    <text evidence="3">The sequence shown here is derived from an EMBL/GenBank/DDBJ whole genome shotgun (WGS) entry which is preliminary data.</text>
</comment>
<gene>
    <name evidence="3" type="ORF">ODALV1_LOCUS31768</name>
</gene>
<dbReference type="EMBL" id="CAXLJM020000221">
    <property type="protein sequence ID" value="CAL8149553.1"/>
    <property type="molecule type" value="Genomic_DNA"/>
</dbReference>
<evidence type="ECO:0000256" key="1">
    <source>
        <dbReference type="SAM" id="Phobius"/>
    </source>
</evidence>